<keyword evidence="2" id="KW-1185">Reference proteome</keyword>
<dbReference type="AlphaFoldDB" id="I4DBR0"/>
<proteinExistence type="predicted"/>
<evidence type="ECO:0000313" key="2">
    <source>
        <dbReference type="Proteomes" id="UP000002892"/>
    </source>
</evidence>
<dbReference type="OrthoDB" id="1795125at2"/>
<dbReference type="EMBL" id="CP003639">
    <property type="protein sequence ID" value="AFM43234.1"/>
    <property type="molecule type" value="Genomic_DNA"/>
</dbReference>
<protein>
    <submittedName>
        <fullName evidence="1">Uncharacterized protein</fullName>
    </submittedName>
</protein>
<accession>I4DBR0</accession>
<dbReference type="HOGENOM" id="CLU_118491_0_0_9"/>
<reference evidence="1 2" key="1">
    <citation type="journal article" date="2012" name="J. Bacteriol.">
        <title>Complete genome sequences of Desulfosporosinus orientis DSM765T, Desulfosporosinus youngiae DSM17734T, Desulfosporosinus meridiei DSM13257T, and Desulfosporosinus acidiphilus DSM22704T.</title>
        <authorList>
            <person name="Pester M."/>
            <person name="Brambilla E."/>
            <person name="Alazard D."/>
            <person name="Rattei T."/>
            <person name="Weinmaier T."/>
            <person name="Han J."/>
            <person name="Lucas S."/>
            <person name="Lapidus A."/>
            <person name="Cheng J.F."/>
            <person name="Goodwin L."/>
            <person name="Pitluck S."/>
            <person name="Peters L."/>
            <person name="Ovchinnikova G."/>
            <person name="Teshima H."/>
            <person name="Detter J.C."/>
            <person name="Han C.S."/>
            <person name="Tapia R."/>
            <person name="Land M.L."/>
            <person name="Hauser L."/>
            <person name="Kyrpides N.C."/>
            <person name="Ivanova N.N."/>
            <person name="Pagani I."/>
            <person name="Huntmann M."/>
            <person name="Wei C.L."/>
            <person name="Davenport K.W."/>
            <person name="Daligault H."/>
            <person name="Chain P.S."/>
            <person name="Chen A."/>
            <person name="Mavromatis K."/>
            <person name="Markowitz V."/>
            <person name="Szeto E."/>
            <person name="Mikhailova N."/>
            <person name="Pati A."/>
            <person name="Wagner M."/>
            <person name="Woyke T."/>
            <person name="Ollivier B."/>
            <person name="Klenk H.P."/>
            <person name="Spring S."/>
            <person name="Loy A."/>
        </authorList>
    </citation>
    <scope>NUCLEOTIDE SEQUENCE [LARGE SCALE GENOMIC DNA]</scope>
    <source>
        <strain evidence="2">DSM 22704 / JCM 16185 / SJ4</strain>
    </source>
</reference>
<name>I4DBR0_DESAJ</name>
<dbReference type="Proteomes" id="UP000002892">
    <property type="component" value="Chromosome"/>
</dbReference>
<organism evidence="1 2">
    <name type="scientific">Desulfosporosinus acidiphilus (strain DSM 22704 / JCM 16185 / SJ4)</name>
    <dbReference type="NCBI Taxonomy" id="646529"/>
    <lineage>
        <taxon>Bacteria</taxon>
        <taxon>Bacillati</taxon>
        <taxon>Bacillota</taxon>
        <taxon>Clostridia</taxon>
        <taxon>Eubacteriales</taxon>
        <taxon>Desulfitobacteriaceae</taxon>
        <taxon>Desulfosporosinus</taxon>
    </lineage>
</organism>
<dbReference type="eggNOG" id="ENOG5033VM3">
    <property type="taxonomic scope" value="Bacteria"/>
</dbReference>
<evidence type="ECO:0000313" key="1">
    <source>
        <dbReference type="EMBL" id="AFM43234.1"/>
    </source>
</evidence>
<gene>
    <name evidence="1" type="ordered locus">Desaci_4390</name>
</gene>
<dbReference type="KEGG" id="dai:Desaci_4390"/>
<dbReference type="STRING" id="646529.Desaci_4390"/>
<sequence>MIQRTECAPQLPATSFSFSILIDSPMRRDLPFSPVSAMILPIASTEIEFASMIVAGLDVLMTFLFKRSLAHPPNINRPTPDHYPITLTLPQLTQLMQAAIYGQIPVQSPAQFVPGQGFGPVGTDEPLFPDNLSVSLVVAAPFAPFDGSPDTSFNVPLFEIPGVPGNLIIALGVIIAQFYIERSGTAITNGNGGNGIATF</sequence>
<dbReference type="RefSeq" id="WP_014829218.1">
    <property type="nucleotide sequence ID" value="NC_018068.1"/>
</dbReference>